<organism evidence="2 3">
    <name type="scientific">Spongiivirga citrea</name>
    <dbReference type="NCBI Taxonomy" id="1481457"/>
    <lineage>
        <taxon>Bacteria</taxon>
        <taxon>Pseudomonadati</taxon>
        <taxon>Bacteroidota</taxon>
        <taxon>Flavobacteriia</taxon>
        <taxon>Flavobacteriales</taxon>
        <taxon>Flavobacteriaceae</taxon>
        <taxon>Spongiivirga</taxon>
    </lineage>
</organism>
<accession>A0A6M0CTY3</accession>
<protein>
    <submittedName>
        <fullName evidence="2">Uncharacterized protein</fullName>
    </submittedName>
</protein>
<reference evidence="2 3" key="1">
    <citation type="submission" date="2020-01" db="EMBL/GenBank/DDBJ databases">
        <title>Spongiivirga citrea KCTC 32990T.</title>
        <authorList>
            <person name="Wang G."/>
        </authorList>
    </citation>
    <scope>NUCLEOTIDE SEQUENCE [LARGE SCALE GENOMIC DNA]</scope>
    <source>
        <strain evidence="2 3">KCTC 32990</strain>
    </source>
</reference>
<name>A0A6M0CTY3_9FLAO</name>
<dbReference type="EMBL" id="JAABOQ010000008">
    <property type="protein sequence ID" value="NER18967.1"/>
    <property type="molecule type" value="Genomic_DNA"/>
</dbReference>
<keyword evidence="1" id="KW-0472">Membrane</keyword>
<keyword evidence="1" id="KW-1133">Transmembrane helix</keyword>
<dbReference type="Proteomes" id="UP000474296">
    <property type="component" value="Unassembled WGS sequence"/>
</dbReference>
<dbReference type="RefSeq" id="WP_164033650.1">
    <property type="nucleotide sequence ID" value="NZ_JAABOQ010000008.1"/>
</dbReference>
<proteinExistence type="predicted"/>
<keyword evidence="1" id="KW-0812">Transmembrane</keyword>
<sequence>MKTFSKIISKFKAINTNFFVGGTALVVSICALFISIQEVRIMRIQQRASMYPYLTVSKVYNGEGFGITLKNSGNGLAKINSYRVYANGTYFNNWEELLKTLAPDATGIDYSIIRTAGNIRNEMITPNEKVNLIFLQWTLETRELEKQFSDLEVKLCYSSLLDEHWIIEKYIPIELDSPCNADSTTEFGL</sequence>
<evidence type="ECO:0000256" key="1">
    <source>
        <dbReference type="SAM" id="Phobius"/>
    </source>
</evidence>
<feature type="transmembrane region" description="Helical" evidence="1">
    <location>
        <begin position="18"/>
        <end position="36"/>
    </location>
</feature>
<keyword evidence="3" id="KW-1185">Reference proteome</keyword>
<comment type="caution">
    <text evidence="2">The sequence shown here is derived from an EMBL/GenBank/DDBJ whole genome shotgun (WGS) entry which is preliminary data.</text>
</comment>
<evidence type="ECO:0000313" key="3">
    <source>
        <dbReference type="Proteomes" id="UP000474296"/>
    </source>
</evidence>
<evidence type="ECO:0000313" key="2">
    <source>
        <dbReference type="EMBL" id="NER18967.1"/>
    </source>
</evidence>
<dbReference type="AlphaFoldDB" id="A0A6M0CTY3"/>
<gene>
    <name evidence="2" type="ORF">GWK10_17260</name>
</gene>